<proteinExistence type="predicted"/>
<keyword evidence="1" id="KW-0677">Repeat</keyword>
<dbReference type="SUPFAM" id="SSF47473">
    <property type="entry name" value="EF-hand"/>
    <property type="match status" value="1"/>
</dbReference>
<dbReference type="Pfam" id="PF13499">
    <property type="entry name" value="EF-hand_7"/>
    <property type="match status" value="1"/>
</dbReference>
<dbReference type="InterPro" id="IPR002048">
    <property type="entry name" value="EF_hand_dom"/>
</dbReference>
<dbReference type="EMBL" id="HBEQ01003056">
    <property type="protein sequence ID" value="CAD8514917.1"/>
    <property type="molecule type" value="Transcribed_RNA"/>
</dbReference>
<gene>
    <name evidence="4" type="ORF">MCOM1403_LOCUS2342</name>
</gene>
<evidence type="ECO:0000256" key="2">
    <source>
        <dbReference type="ARBA" id="ARBA00022837"/>
    </source>
</evidence>
<organism evidence="4">
    <name type="scientific">Micromonas pusilla</name>
    <name type="common">Picoplanktonic green alga</name>
    <name type="synonym">Chromulina pusilla</name>
    <dbReference type="NCBI Taxonomy" id="38833"/>
    <lineage>
        <taxon>Eukaryota</taxon>
        <taxon>Viridiplantae</taxon>
        <taxon>Chlorophyta</taxon>
        <taxon>Mamiellophyceae</taxon>
        <taxon>Mamiellales</taxon>
        <taxon>Mamiellaceae</taxon>
        <taxon>Micromonas</taxon>
    </lineage>
</organism>
<dbReference type="InterPro" id="IPR050230">
    <property type="entry name" value="CALM/Myosin/TropC-like"/>
</dbReference>
<dbReference type="PANTHER" id="PTHR23048:SF0">
    <property type="entry name" value="CALMODULIN LIKE 3"/>
    <property type="match status" value="1"/>
</dbReference>
<dbReference type="Gene3D" id="1.10.238.10">
    <property type="entry name" value="EF-hand"/>
    <property type="match status" value="2"/>
</dbReference>
<dbReference type="CDD" id="cd00051">
    <property type="entry name" value="EFh"/>
    <property type="match status" value="1"/>
</dbReference>
<dbReference type="PROSITE" id="PS00018">
    <property type="entry name" value="EF_HAND_1"/>
    <property type="match status" value="3"/>
</dbReference>
<evidence type="ECO:0000313" key="4">
    <source>
        <dbReference type="EMBL" id="CAD8514917.1"/>
    </source>
</evidence>
<evidence type="ECO:0000256" key="1">
    <source>
        <dbReference type="ARBA" id="ARBA00022737"/>
    </source>
</evidence>
<dbReference type="GO" id="GO:0005509">
    <property type="term" value="F:calcium ion binding"/>
    <property type="evidence" value="ECO:0007669"/>
    <property type="project" value="InterPro"/>
</dbReference>
<accession>A0A7S0I9G7</accession>
<reference evidence="4" key="1">
    <citation type="submission" date="2021-01" db="EMBL/GenBank/DDBJ databases">
        <authorList>
            <person name="Corre E."/>
            <person name="Pelletier E."/>
            <person name="Niang G."/>
            <person name="Scheremetjew M."/>
            <person name="Finn R."/>
            <person name="Kale V."/>
            <person name="Holt S."/>
            <person name="Cochrane G."/>
            <person name="Meng A."/>
            <person name="Brown T."/>
            <person name="Cohen L."/>
        </authorList>
    </citation>
    <scope>NUCLEOTIDE SEQUENCE</scope>
    <source>
        <strain evidence="4">CCMP1723</strain>
    </source>
</reference>
<dbReference type="SMART" id="SM00054">
    <property type="entry name" value="EFh"/>
    <property type="match status" value="3"/>
</dbReference>
<sequence>MPLSQEEIDGCREAFNKFDKDGSGTIDALELKATLNAMGQNPTEEEIFQMISQVDDDNSGEIEFAEFIKVIENQKTTAAKANDETDTIDAFIALGGQPNKTGEISTDKLKEVIKDFGLTIDIEKLISETDTDRSGKVDYSEFKNMMK</sequence>
<dbReference type="PANTHER" id="PTHR23048">
    <property type="entry name" value="MYOSIN LIGHT CHAIN 1, 3"/>
    <property type="match status" value="1"/>
</dbReference>
<dbReference type="InterPro" id="IPR011992">
    <property type="entry name" value="EF-hand-dom_pair"/>
</dbReference>
<dbReference type="GO" id="GO:0016460">
    <property type="term" value="C:myosin II complex"/>
    <property type="evidence" value="ECO:0007669"/>
    <property type="project" value="TreeGrafter"/>
</dbReference>
<dbReference type="InterPro" id="IPR018247">
    <property type="entry name" value="EF_Hand_1_Ca_BS"/>
</dbReference>
<evidence type="ECO:0000259" key="3">
    <source>
        <dbReference type="PROSITE" id="PS50222"/>
    </source>
</evidence>
<feature type="domain" description="EF-hand" evidence="3">
    <location>
        <begin position="42"/>
        <end position="77"/>
    </location>
</feature>
<feature type="domain" description="EF-hand" evidence="3">
    <location>
        <begin position="117"/>
        <end position="147"/>
    </location>
</feature>
<protein>
    <recommendedName>
        <fullName evidence="3">EF-hand domain-containing protein</fullName>
    </recommendedName>
</protein>
<keyword evidence="2" id="KW-0106">Calcium</keyword>
<dbReference type="FunFam" id="1.10.238.10:FF:000527">
    <property type="entry name" value="Calmodulin-3"/>
    <property type="match status" value="1"/>
</dbReference>
<dbReference type="PROSITE" id="PS50222">
    <property type="entry name" value="EF_HAND_2"/>
    <property type="match status" value="3"/>
</dbReference>
<feature type="domain" description="EF-hand" evidence="3">
    <location>
        <begin position="6"/>
        <end position="41"/>
    </location>
</feature>
<name>A0A7S0I9G7_MICPS</name>
<dbReference type="Pfam" id="PF00036">
    <property type="entry name" value="EF-hand_1"/>
    <property type="match status" value="1"/>
</dbReference>
<dbReference type="AlphaFoldDB" id="A0A7S0I9G7"/>